<evidence type="ECO:0000256" key="3">
    <source>
        <dbReference type="ARBA" id="ARBA00022946"/>
    </source>
</evidence>
<dbReference type="Pfam" id="PF13041">
    <property type="entry name" value="PPR_2"/>
    <property type="match status" value="2"/>
</dbReference>
<dbReference type="GO" id="GO:0003723">
    <property type="term" value="F:RNA binding"/>
    <property type="evidence" value="ECO:0007669"/>
    <property type="project" value="InterPro"/>
</dbReference>
<dbReference type="FunFam" id="1.25.40.10:FF:000341">
    <property type="entry name" value="Pentatricopeptide repeat-containing protein chloroplastic"/>
    <property type="match status" value="1"/>
</dbReference>
<dbReference type="AlphaFoldDB" id="A0AAP0G5X1"/>
<evidence type="ECO:0000259" key="5">
    <source>
        <dbReference type="Pfam" id="PF14432"/>
    </source>
</evidence>
<feature type="domain" description="DYW" evidence="5">
    <location>
        <begin position="579"/>
        <end position="617"/>
    </location>
</feature>
<feature type="repeat" description="PPR" evidence="4">
    <location>
        <begin position="364"/>
        <end position="398"/>
    </location>
</feature>
<dbReference type="InterPro" id="IPR046848">
    <property type="entry name" value="E_motif"/>
</dbReference>
<dbReference type="InterPro" id="IPR046960">
    <property type="entry name" value="PPR_At4g14850-like_plant"/>
</dbReference>
<organism evidence="6 7">
    <name type="scientific">Platanthera zijinensis</name>
    <dbReference type="NCBI Taxonomy" id="2320716"/>
    <lineage>
        <taxon>Eukaryota</taxon>
        <taxon>Viridiplantae</taxon>
        <taxon>Streptophyta</taxon>
        <taxon>Embryophyta</taxon>
        <taxon>Tracheophyta</taxon>
        <taxon>Spermatophyta</taxon>
        <taxon>Magnoliopsida</taxon>
        <taxon>Liliopsida</taxon>
        <taxon>Asparagales</taxon>
        <taxon>Orchidaceae</taxon>
        <taxon>Orchidoideae</taxon>
        <taxon>Orchideae</taxon>
        <taxon>Orchidinae</taxon>
        <taxon>Platanthera</taxon>
    </lineage>
</organism>
<evidence type="ECO:0000256" key="1">
    <source>
        <dbReference type="ARBA" id="ARBA00006643"/>
    </source>
</evidence>
<dbReference type="EMBL" id="JBBWWQ010000009">
    <property type="protein sequence ID" value="KAK8938876.1"/>
    <property type="molecule type" value="Genomic_DNA"/>
</dbReference>
<name>A0AAP0G5X1_9ASPA</name>
<evidence type="ECO:0000313" key="7">
    <source>
        <dbReference type="Proteomes" id="UP001418222"/>
    </source>
</evidence>
<comment type="caution">
    <text evidence="6">The sequence shown here is derived from an EMBL/GenBank/DDBJ whole genome shotgun (WGS) entry which is preliminary data.</text>
</comment>
<dbReference type="FunFam" id="1.25.40.10:FF:001104">
    <property type="entry name" value="Uncharacterized protein"/>
    <property type="match status" value="1"/>
</dbReference>
<reference evidence="6 7" key="1">
    <citation type="journal article" date="2022" name="Nat. Plants">
        <title>Genomes of leafy and leafless Platanthera orchids illuminate the evolution of mycoheterotrophy.</title>
        <authorList>
            <person name="Li M.H."/>
            <person name="Liu K.W."/>
            <person name="Li Z."/>
            <person name="Lu H.C."/>
            <person name="Ye Q.L."/>
            <person name="Zhang D."/>
            <person name="Wang J.Y."/>
            <person name="Li Y.F."/>
            <person name="Zhong Z.M."/>
            <person name="Liu X."/>
            <person name="Yu X."/>
            <person name="Liu D.K."/>
            <person name="Tu X.D."/>
            <person name="Liu B."/>
            <person name="Hao Y."/>
            <person name="Liao X.Y."/>
            <person name="Jiang Y.T."/>
            <person name="Sun W.H."/>
            <person name="Chen J."/>
            <person name="Chen Y.Q."/>
            <person name="Ai Y."/>
            <person name="Zhai J.W."/>
            <person name="Wu S.S."/>
            <person name="Zhou Z."/>
            <person name="Hsiao Y.Y."/>
            <person name="Wu W.L."/>
            <person name="Chen Y.Y."/>
            <person name="Lin Y.F."/>
            <person name="Hsu J.L."/>
            <person name="Li C.Y."/>
            <person name="Wang Z.W."/>
            <person name="Zhao X."/>
            <person name="Zhong W.Y."/>
            <person name="Ma X.K."/>
            <person name="Ma L."/>
            <person name="Huang J."/>
            <person name="Chen G.Z."/>
            <person name="Huang M.Z."/>
            <person name="Huang L."/>
            <person name="Peng D.H."/>
            <person name="Luo Y.B."/>
            <person name="Zou S.Q."/>
            <person name="Chen S.P."/>
            <person name="Lan S."/>
            <person name="Tsai W.C."/>
            <person name="Van de Peer Y."/>
            <person name="Liu Z.J."/>
        </authorList>
    </citation>
    <scope>NUCLEOTIDE SEQUENCE [LARGE SCALE GENOMIC DNA]</scope>
    <source>
        <strain evidence="6">Lor287</strain>
    </source>
</reference>
<dbReference type="PROSITE" id="PS51375">
    <property type="entry name" value="PPR"/>
    <property type="match status" value="3"/>
</dbReference>
<evidence type="ECO:0000313" key="6">
    <source>
        <dbReference type="EMBL" id="KAK8938876.1"/>
    </source>
</evidence>
<comment type="similarity">
    <text evidence="1">Belongs to the PPR family. PCMP-H subfamily.</text>
</comment>
<dbReference type="NCBIfam" id="TIGR00756">
    <property type="entry name" value="PPR"/>
    <property type="match status" value="6"/>
</dbReference>
<dbReference type="InterPro" id="IPR032867">
    <property type="entry name" value="DYW_dom"/>
</dbReference>
<dbReference type="GO" id="GO:0008270">
    <property type="term" value="F:zinc ion binding"/>
    <property type="evidence" value="ECO:0007669"/>
    <property type="project" value="InterPro"/>
</dbReference>
<dbReference type="GO" id="GO:0009451">
    <property type="term" value="P:RNA modification"/>
    <property type="evidence" value="ECO:0007669"/>
    <property type="project" value="InterPro"/>
</dbReference>
<dbReference type="PANTHER" id="PTHR47926">
    <property type="entry name" value="PENTATRICOPEPTIDE REPEAT-CONTAINING PROTEIN"/>
    <property type="match status" value="1"/>
</dbReference>
<proteinExistence type="inferred from homology"/>
<dbReference type="Gene3D" id="1.25.40.10">
    <property type="entry name" value="Tetratricopeptide repeat domain"/>
    <property type="match status" value="4"/>
</dbReference>
<dbReference type="PANTHER" id="PTHR47926:SF482">
    <property type="entry name" value="PENTATRICOPEPTIDE REPEAT-CONTAINING PROTEIN CHLOROPLASTIC"/>
    <property type="match status" value="1"/>
</dbReference>
<dbReference type="Pfam" id="PF01535">
    <property type="entry name" value="PPR"/>
    <property type="match status" value="5"/>
</dbReference>
<dbReference type="InterPro" id="IPR002885">
    <property type="entry name" value="PPR_rpt"/>
</dbReference>
<feature type="repeat" description="PPR" evidence="4">
    <location>
        <begin position="257"/>
        <end position="287"/>
    </location>
</feature>
<dbReference type="Proteomes" id="UP001418222">
    <property type="component" value="Unassembled WGS sequence"/>
</dbReference>
<evidence type="ECO:0000256" key="4">
    <source>
        <dbReference type="PROSITE-ProRule" id="PRU00708"/>
    </source>
</evidence>
<protein>
    <submittedName>
        <fullName evidence="6">Pentatricopeptide repeat-containing protein</fullName>
    </submittedName>
</protein>
<dbReference type="InterPro" id="IPR011990">
    <property type="entry name" value="TPR-like_helical_dom_sf"/>
</dbReference>
<dbReference type="FunFam" id="1.25.40.10:FF:000462">
    <property type="entry name" value="Pentatricopeptide repeat-containing protein, chloroplastic"/>
    <property type="match status" value="1"/>
</dbReference>
<keyword evidence="7" id="KW-1185">Reference proteome</keyword>
<gene>
    <name evidence="6" type="primary">CRR2</name>
    <name evidence="6" type="ORF">KSP39_PZI011636</name>
</gene>
<dbReference type="Pfam" id="PF20431">
    <property type="entry name" value="E_motif"/>
    <property type="match status" value="1"/>
</dbReference>
<dbReference type="Pfam" id="PF14432">
    <property type="entry name" value="DYW_deaminase"/>
    <property type="match status" value="1"/>
</dbReference>
<keyword evidence="3" id="KW-0809">Transit peptide</keyword>
<accession>A0AAP0G5X1</accession>
<feature type="repeat" description="PPR" evidence="4">
    <location>
        <begin position="154"/>
        <end position="188"/>
    </location>
</feature>
<sequence>MGSSYAHPVLSATIFFPKSPNLQLPSSSSPPRYHSLRSRFCFHSSFQSPVQPSPTLTTNNYNHLIQSLCKQGNLSHALKLFSHELNPTQHTYESLILACSRQNAKSFASAIHGRLAADGFYHDPFLCTKLINMYSHFGSPESARNVFDGTPEKTIFVWNALLKTLVMAEKGDEALSLFSEMAHNGVPFDSFSYSFALKACLAFSPPAPTLLREIHSHVIRAGFVSRVHVVTTLVDCYAKIGDVVSARTVFDEMPHRNVVSWSAMIACYAKNGRHIIALEIFREMNMMRDPEIIPNSVTMISVIQACAGLAALNLGKVVHGYVLRRALNTIVSVMNALISLYAKCGRLDLGQQIFDKMIYIVPRNVVSWNSMISGYGIHGFAKESIRIFEKMIGAGISPSPITFVGLLGACSHGGLIDEGRRLFDSMHKEHNLLPQSEHYACMVDLLGRAGQLDEAAKLIEEMKIEPGQTVWGSLLGACRIHSNIELAERACSHLFALEPWNAGNYILLADIYAEAKLCEDVRRVKKLLEERGLHKLQGCSWIEVRKRLYSFVSVDELNPQIELVHALLTELVKQAKEIGYVPNTKFVLYDLEHEEKEKIVMGHSEKLALAFGLISSEKVWLSGCDEYIYIHHFRTGFTILNPGSGSSALLRIAKTGSENDGAGTLMQSYVHVRNECPHIPMTVYTIDPTKKVSKKLMDLDKDEIALISLDKKAKNIIASAVDDSMLQNLIHCQSAKEM</sequence>
<keyword evidence="2" id="KW-0677">Repeat</keyword>
<dbReference type="GO" id="GO:0010467">
    <property type="term" value="P:gene expression"/>
    <property type="evidence" value="ECO:0007669"/>
    <property type="project" value="UniProtKB-ARBA"/>
</dbReference>
<evidence type="ECO:0000256" key="2">
    <source>
        <dbReference type="ARBA" id="ARBA00022737"/>
    </source>
</evidence>